<gene>
    <name evidence="2" type="ORF">ACFOS1_18360</name>
</gene>
<dbReference type="Gene3D" id="2.30.29.80">
    <property type="match status" value="1"/>
</dbReference>
<protein>
    <submittedName>
        <fullName evidence="2">YegP family protein</fullName>
    </submittedName>
</protein>
<organism evidence="2 3">
    <name type="scientific">Zunongwangia endophytica</name>
    <dbReference type="NCBI Taxonomy" id="1808945"/>
    <lineage>
        <taxon>Bacteria</taxon>
        <taxon>Pseudomonadati</taxon>
        <taxon>Bacteroidota</taxon>
        <taxon>Flavobacteriia</taxon>
        <taxon>Flavobacteriales</taxon>
        <taxon>Flavobacteriaceae</taxon>
        <taxon>Zunongwangia</taxon>
    </lineage>
</organism>
<dbReference type="PANTHER" id="PTHR40606:SF1">
    <property type="entry name" value="UPF0339 PROTEIN YEGP"/>
    <property type="match status" value="1"/>
</dbReference>
<feature type="domain" description="DUF1508" evidence="1">
    <location>
        <begin position="62"/>
        <end position="108"/>
    </location>
</feature>
<dbReference type="Proteomes" id="UP001595793">
    <property type="component" value="Unassembled WGS sequence"/>
</dbReference>
<name>A0ABV8HBA6_9FLAO</name>
<reference evidence="3" key="1">
    <citation type="journal article" date="2019" name="Int. J. Syst. Evol. Microbiol.">
        <title>The Global Catalogue of Microorganisms (GCM) 10K type strain sequencing project: providing services to taxonomists for standard genome sequencing and annotation.</title>
        <authorList>
            <consortium name="The Broad Institute Genomics Platform"/>
            <consortium name="The Broad Institute Genome Sequencing Center for Infectious Disease"/>
            <person name="Wu L."/>
            <person name="Ma J."/>
        </authorList>
    </citation>
    <scope>NUCLEOTIDE SEQUENCE [LARGE SCALE GENOMIC DNA]</scope>
    <source>
        <strain evidence="3">CECT 9128</strain>
    </source>
</reference>
<comment type="caution">
    <text evidence="2">The sequence shown here is derived from an EMBL/GenBank/DDBJ whole genome shotgun (WGS) entry which is preliminary data.</text>
</comment>
<dbReference type="RefSeq" id="WP_290236974.1">
    <property type="nucleotide sequence ID" value="NZ_JAUFPZ010000002.1"/>
</dbReference>
<accession>A0ABV8HBA6</accession>
<dbReference type="PANTHER" id="PTHR40606">
    <property type="match status" value="1"/>
</dbReference>
<evidence type="ECO:0000313" key="3">
    <source>
        <dbReference type="Proteomes" id="UP001595793"/>
    </source>
</evidence>
<dbReference type="EMBL" id="JBHSAS010000033">
    <property type="protein sequence ID" value="MFC4029389.1"/>
    <property type="molecule type" value="Genomic_DNA"/>
</dbReference>
<evidence type="ECO:0000259" key="1">
    <source>
        <dbReference type="Pfam" id="PF07411"/>
    </source>
</evidence>
<dbReference type="InterPro" id="IPR036913">
    <property type="entry name" value="YegP-like_sf"/>
</dbReference>
<dbReference type="InterPro" id="IPR051141">
    <property type="entry name" value="UPF0339_domain"/>
</dbReference>
<keyword evidence="3" id="KW-1185">Reference proteome</keyword>
<proteinExistence type="predicted"/>
<dbReference type="InterPro" id="IPR010879">
    <property type="entry name" value="DUF1508"/>
</dbReference>
<dbReference type="Pfam" id="PF07411">
    <property type="entry name" value="DUF1508"/>
    <property type="match status" value="2"/>
</dbReference>
<evidence type="ECO:0000313" key="2">
    <source>
        <dbReference type="EMBL" id="MFC4029389.1"/>
    </source>
</evidence>
<feature type="domain" description="DUF1508" evidence="1">
    <location>
        <begin position="13"/>
        <end position="57"/>
    </location>
</feature>
<dbReference type="SUPFAM" id="SSF160113">
    <property type="entry name" value="YegP-like"/>
    <property type="match status" value="2"/>
</dbReference>
<sequence length="110" mass="12268">MTNPKFQMYKSGSEFRYRLRARNGEIILQGEGYTSKQGCQNGIASVKANAPYDSRYERKLATNNQYYFVLKATNGEIIGVSETYTTAAARDNGIEAVKRDAPDAPTEDLT</sequence>